<dbReference type="InterPro" id="IPR021398">
    <property type="entry name" value="DUF3037"/>
</dbReference>
<accession>A0ABW4FTZ2</accession>
<dbReference type="EMBL" id="JBHUCP010000026">
    <property type="protein sequence ID" value="MFD1533745.1"/>
    <property type="molecule type" value="Genomic_DNA"/>
</dbReference>
<dbReference type="Proteomes" id="UP001597145">
    <property type="component" value="Unassembled WGS sequence"/>
</dbReference>
<dbReference type="Pfam" id="PF11236">
    <property type="entry name" value="DUF3037"/>
    <property type="match status" value="1"/>
</dbReference>
<evidence type="ECO:0000313" key="1">
    <source>
        <dbReference type="EMBL" id="MFD1533745.1"/>
    </source>
</evidence>
<gene>
    <name evidence="1" type="ORF">ACFSCY_30450</name>
</gene>
<comment type="caution">
    <text evidence="1">The sequence shown here is derived from an EMBL/GenBank/DDBJ whole genome shotgun (WGS) entry which is preliminary data.</text>
</comment>
<sequence length="140" mass="15303">MSQRHPFEYALLRVVPRIERGEAINAGVLIYSRPLDFLGARVYLDVPRLRALDPDADDVVIGRALDSVVAQCGDGRTEAARYAGPAGEEDRGRRFRRLTAPRSTIVQAGPVHTGLTGDPVAELEHLLDALVLPLRRGQIG</sequence>
<organism evidence="1 2">
    <name type="scientific">Pseudonocardia aurantiaca</name>
    <dbReference type="NCBI Taxonomy" id="75290"/>
    <lineage>
        <taxon>Bacteria</taxon>
        <taxon>Bacillati</taxon>
        <taxon>Actinomycetota</taxon>
        <taxon>Actinomycetes</taxon>
        <taxon>Pseudonocardiales</taxon>
        <taxon>Pseudonocardiaceae</taxon>
        <taxon>Pseudonocardia</taxon>
    </lineage>
</organism>
<dbReference type="RefSeq" id="WP_343979228.1">
    <property type="nucleotide sequence ID" value="NZ_BAAAJG010000011.1"/>
</dbReference>
<protein>
    <submittedName>
        <fullName evidence="1">DUF3037 domain-containing protein</fullName>
    </submittedName>
</protein>
<evidence type="ECO:0000313" key="2">
    <source>
        <dbReference type="Proteomes" id="UP001597145"/>
    </source>
</evidence>
<keyword evidence="2" id="KW-1185">Reference proteome</keyword>
<reference evidence="2" key="1">
    <citation type="journal article" date="2019" name="Int. J. Syst. Evol. Microbiol.">
        <title>The Global Catalogue of Microorganisms (GCM) 10K type strain sequencing project: providing services to taxonomists for standard genome sequencing and annotation.</title>
        <authorList>
            <consortium name="The Broad Institute Genomics Platform"/>
            <consortium name="The Broad Institute Genome Sequencing Center for Infectious Disease"/>
            <person name="Wu L."/>
            <person name="Ma J."/>
        </authorList>
    </citation>
    <scope>NUCLEOTIDE SEQUENCE [LARGE SCALE GENOMIC DNA]</scope>
    <source>
        <strain evidence="2">JCM 12165</strain>
    </source>
</reference>
<name>A0ABW4FTZ2_9PSEU</name>
<proteinExistence type="predicted"/>